<dbReference type="AlphaFoldDB" id="A0A238W921"/>
<accession>A0A238W921</accession>
<proteinExistence type="predicted"/>
<dbReference type="EMBL" id="FZNP01000002">
    <property type="protein sequence ID" value="SNR42784.1"/>
    <property type="molecule type" value="Genomic_DNA"/>
</dbReference>
<gene>
    <name evidence="1" type="ORF">SAMN06265355_102820</name>
</gene>
<organism evidence="1 2">
    <name type="scientific">Actinomadura mexicana</name>
    <dbReference type="NCBI Taxonomy" id="134959"/>
    <lineage>
        <taxon>Bacteria</taxon>
        <taxon>Bacillati</taxon>
        <taxon>Actinomycetota</taxon>
        <taxon>Actinomycetes</taxon>
        <taxon>Streptosporangiales</taxon>
        <taxon>Thermomonosporaceae</taxon>
        <taxon>Actinomadura</taxon>
    </lineage>
</organism>
<dbReference type="Proteomes" id="UP000198420">
    <property type="component" value="Unassembled WGS sequence"/>
</dbReference>
<sequence>MDVEAPGPPPLPRRMALVVAVAVLIREAARRTGRGWPTIVLLGAAFGLVQAGLIDQSLFNPDSWTSRPGTASGCRLTSRNWVSAPSTCWDSSRAT</sequence>
<keyword evidence="2" id="KW-1185">Reference proteome</keyword>
<reference evidence="2" key="1">
    <citation type="submission" date="2017-06" db="EMBL/GenBank/DDBJ databases">
        <authorList>
            <person name="Varghese N."/>
            <person name="Submissions S."/>
        </authorList>
    </citation>
    <scope>NUCLEOTIDE SEQUENCE [LARGE SCALE GENOMIC DNA]</scope>
    <source>
        <strain evidence="2">DSM 44485</strain>
    </source>
</reference>
<evidence type="ECO:0000313" key="1">
    <source>
        <dbReference type="EMBL" id="SNR42784.1"/>
    </source>
</evidence>
<protein>
    <submittedName>
        <fullName evidence="1">Uncharacterized protein</fullName>
    </submittedName>
</protein>
<dbReference type="RefSeq" id="WP_218825969.1">
    <property type="nucleotide sequence ID" value="NZ_FZNP01000002.1"/>
</dbReference>
<evidence type="ECO:0000313" key="2">
    <source>
        <dbReference type="Proteomes" id="UP000198420"/>
    </source>
</evidence>
<name>A0A238W921_9ACTN</name>